<dbReference type="Gene3D" id="3.40.50.300">
    <property type="entry name" value="P-loop containing nucleotide triphosphate hydrolases"/>
    <property type="match status" value="1"/>
</dbReference>
<evidence type="ECO:0000256" key="2">
    <source>
        <dbReference type="ARBA" id="ARBA00010393"/>
    </source>
</evidence>
<dbReference type="PANTHER" id="PTHR30473">
    <property type="entry name" value="PROTEIN PHOH"/>
    <property type="match status" value="1"/>
</dbReference>
<organism evidence="8 9">
    <name type="scientific">candidate division WOR-3 bacterium</name>
    <dbReference type="NCBI Taxonomy" id="2052148"/>
    <lineage>
        <taxon>Bacteria</taxon>
        <taxon>Bacteria division WOR-3</taxon>
    </lineage>
</organism>
<comment type="caution">
    <text evidence="8">The sequence shown here is derived from an EMBL/GenBank/DDBJ whole genome shotgun (WGS) entry which is preliminary data.</text>
</comment>
<sequence>MIHLGGITSDFFDRFPNFKELIITNIKGSISEDEGLLYFDGRQEDFDKLNLIVAKLIEMESDKGYIERSDVIHLISKLLNEEARGKDANVYYLPKKILKPRTEGQERYVEALNSSDIAISIGPAGTGKTFIAVAKALSELLKKNVSRIILTRPAVEAGERLGFLPGDFKEKIDPYLRPLYDALYDLADKERIDKLIRDGIIEIAPLAYMRGRTLSNAYLILDEAQNTTSMQMKMFLTRLGMRSKAIITGDVTQIDLSITAKSGLVELEQIVKQIEGISFVYLGSEDVVRHALVKEIINAYSDFSKR</sequence>
<dbReference type="Pfam" id="PF02562">
    <property type="entry name" value="PhoH"/>
    <property type="match status" value="1"/>
</dbReference>
<dbReference type="PANTHER" id="PTHR30473:SF1">
    <property type="entry name" value="PHOH-LIKE PROTEIN"/>
    <property type="match status" value="1"/>
</dbReference>
<comment type="subcellular location">
    <subcellularLocation>
        <location evidence="1">Cytoplasm</location>
    </subcellularLocation>
</comment>
<evidence type="ECO:0000256" key="4">
    <source>
        <dbReference type="ARBA" id="ARBA00022741"/>
    </source>
</evidence>
<proteinExistence type="inferred from homology"/>
<dbReference type="EMBL" id="DMZY01000062">
    <property type="protein sequence ID" value="HAV91945.1"/>
    <property type="molecule type" value="Genomic_DNA"/>
</dbReference>
<evidence type="ECO:0000256" key="3">
    <source>
        <dbReference type="ARBA" id="ARBA00022490"/>
    </source>
</evidence>
<evidence type="ECO:0000259" key="7">
    <source>
        <dbReference type="Pfam" id="PF02562"/>
    </source>
</evidence>
<dbReference type="InterPro" id="IPR003714">
    <property type="entry name" value="PhoH"/>
</dbReference>
<evidence type="ECO:0000256" key="5">
    <source>
        <dbReference type="ARBA" id="ARBA00022840"/>
    </source>
</evidence>
<feature type="domain" description="PhoH-like protein" evidence="7">
    <location>
        <begin position="98"/>
        <end position="300"/>
    </location>
</feature>
<name>A0A350H8S9_UNCW3</name>
<evidence type="ECO:0000313" key="9">
    <source>
        <dbReference type="Proteomes" id="UP000264062"/>
    </source>
</evidence>
<dbReference type="GO" id="GO:0005829">
    <property type="term" value="C:cytosol"/>
    <property type="evidence" value="ECO:0007669"/>
    <property type="project" value="TreeGrafter"/>
</dbReference>
<dbReference type="GO" id="GO:0005524">
    <property type="term" value="F:ATP binding"/>
    <property type="evidence" value="ECO:0007669"/>
    <property type="project" value="UniProtKB-KW"/>
</dbReference>
<keyword evidence="5" id="KW-0067">ATP-binding</keyword>
<dbReference type="SUPFAM" id="SSF52540">
    <property type="entry name" value="P-loop containing nucleoside triphosphate hydrolases"/>
    <property type="match status" value="1"/>
</dbReference>
<dbReference type="InterPro" id="IPR027417">
    <property type="entry name" value="P-loop_NTPase"/>
</dbReference>
<keyword evidence="4" id="KW-0547">Nucleotide-binding</keyword>
<gene>
    <name evidence="8" type="ORF">DCW38_02045</name>
</gene>
<comment type="similarity">
    <text evidence="2">Belongs to the PhoH family.</text>
</comment>
<keyword evidence="3" id="KW-0963">Cytoplasm</keyword>
<evidence type="ECO:0000256" key="6">
    <source>
        <dbReference type="ARBA" id="ARBA00039970"/>
    </source>
</evidence>
<reference evidence="8 9" key="1">
    <citation type="journal article" date="2018" name="Nat. Biotechnol.">
        <title>A standardized bacterial taxonomy based on genome phylogeny substantially revises the tree of life.</title>
        <authorList>
            <person name="Parks D.H."/>
            <person name="Chuvochina M."/>
            <person name="Waite D.W."/>
            <person name="Rinke C."/>
            <person name="Skarshewski A."/>
            <person name="Chaumeil P.A."/>
            <person name="Hugenholtz P."/>
        </authorList>
    </citation>
    <scope>NUCLEOTIDE SEQUENCE [LARGE SCALE GENOMIC DNA]</scope>
    <source>
        <strain evidence="8">UBA9956</strain>
    </source>
</reference>
<dbReference type="FunFam" id="3.40.50.300:FF:000013">
    <property type="entry name" value="PhoH family ATPase"/>
    <property type="match status" value="1"/>
</dbReference>
<protein>
    <recommendedName>
        <fullName evidence="6">PhoH-like protein</fullName>
    </recommendedName>
</protein>
<dbReference type="AlphaFoldDB" id="A0A350H8S9"/>
<dbReference type="Proteomes" id="UP000264062">
    <property type="component" value="Unassembled WGS sequence"/>
</dbReference>
<evidence type="ECO:0000313" key="8">
    <source>
        <dbReference type="EMBL" id="HAV91945.1"/>
    </source>
</evidence>
<accession>A0A350H8S9</accession>
<evidence type="ECO:0000256" key="1">
    <source>
        <dbReference type="ARBA" id="ARBA00004496"/>
    </source>
</evidence>
<dbReference type="InterPro" id="IPR051451">
    <property type="entry name" value="PhoH2-like"/>
</dbReference>